<comment type="caution">
    <text evidence="8">The sequence shown here is derived from an EMBL/GenBank/DDBJ whole genome shotgun (WGS) entry which is preliminary data.</text>
</comment>
<evidence type="ECO:0000256" key="6">
    <source>
        <dbReference type="SAM" id="Phobius"/>
    </source>
</evidence>
<evidence type="ECO:0000256" key="2">
    <source>
        <dbReference type="ARBA" id="ARBA00022448"/>
    </source>
</evidence>
<feature type="transmembrane region" description="Helical" evidence="6">
    <location>
        <begin position="262"/>
        <end position="280"/>
    </location>
</feature>
<dbReference type="PROSITE" id="PS50850">
    <property type="entry name" value="MFS"/>
    <property type="match status" value="1"/>
</dbReference>
<organism evidence="8 9">
    <name type="scientific">Methanofollis fontis</name>
    <dbReference type="NCBI Taxonomy" id="2052832"/>
    <lineage>
        <taxon>Archaea</taxon>
        <taxon>Methanobacteriati</taxon>
        <taxon>Methanobacteriota</taxon>
        <taxon>Stenosarchaea group</taxon>
        <taxon>Methanomicrobia</taxon>
        <taxon>Methanomicrobiales</taxon>
        <taxon>Methanomicrobiaceae</taxon>
        <taxon>Methanofollis</taxon>
    </lineage>
</organism>
<proteinExistence type="predicted"/>
<dbReference type="GO" id="GO:0016020">
    <property type="term" value="C:membrane"/>
    <property type="evidence" value="ECO:0007669"/>
    <property type="project" value="UniProtKB-SubCell"/>
</dbReference>
<feature type="domain" description="Major facilitator superfamily (MFS) profile" evidence="7">
    <location>
        <begin position="18"/>
        <end position="439"/>
    </location>
</feature>
<feature type="transmembrane region" description="Helical" evidence="6">
    <location>
        <begin position="53"/>
        <end position="72"/>
    </location>
</feature>
<comment type="subcellular location">
    <subcellularLocation>
        <location evidence="1">Membrane</location>
        <topology evidence="1">Multi-pass membrane protein</topology>
    </subcellularLocation>
</comment>
<keyword evidence="2" id="KW-0813">Transport</keyword>
<feature type="transmembrane region" description="Helical" evidence="6">
    <location>
        <begin position="386"/>
        <end position="411"/>
    </location>
</feature>
<feature type="transmembrane region" description="Helical" evidence="6">
    <location>
        <begin position="300"/>
        <end position="320"/>
    </location>
</feature>
<feature type="transmembrane region" description="Helical" evidence="6">
    <location>
        <begin position="18"/>
        <end position="41"/>
    </location>
</feature>
<dbReference type="GO" id="GO:0022857">
    <property type="term" value="F:transmembrane transporter activity"/>
    <property type="evidence" value="ECO:0007669"/>
    <property type="project" value="InterPro"/>
</dbReference>
<dbReference type="EMBL" id="PGCL01000008">
    <property type="protein sequence ID" value="TAJ43347.1"/>
    <property type="molecule type" value="Genomic_DNA"/>
</dbReference>
<dbReference type="Pfam" id="PF07690">
    <property type="entry name" value="MFS_1"/>
    <property type="match status" value="1"/>
</dbReference>
<feature type="transmembrane region" description="Helical" evidence="6">
    <location>
        <begin position="84"/>
        <end position="105"/>
    </location>
</feature>
<sequence>MGVEVGDDVRAEGAGRRVLIPLLMVNFINTLGFSIVIPFLIFLVEGYGGNPFIYGLLGSTYPACQLLGAPVLGRWSDLYGRRRILLLSQFGTALSWCLFLASFFVPFTMLLAVDSPVAGAFLLTLPLVVLFAARALDGITGGNVSVANAYLADITPERERSRNFGRMSISTNLGFIVGPALAGVLAAGVYGEMAPVLGALFISVAGLVVILLWLPESGRCAIRKGEGRGGIMRVLGMEPARCNGPADLKKTRIRAILSLRHIPFLMLLYFVLFLGFNIYYTSFVVFAAGDLSWTAAEIGLYFSVLSVLMVIVQGPVLSWASGRWAESTLIVLGCWVLGLNFLLLLTEHLALIYLAVVFFALGNGLMWPSFLALLSKIAGPVHQGAVQGAGGSAGGLASIVGLISGGLLYGAIGSRTFLIAAAIVFAAGALSFRLVGIGREFEAG</sequence>
<dbReference type="PANTHER" id="PTHR23504">
    <property type="entry name" value="MAJOR FACILITATOR SUPERFAMILY DOMAIN-CONTAINING PROTEIN 10"/>
    <property type="match status" value="1"/>
</dbReference>
<evidence type="ECO:0000259" key="7">
    <source>
        <dbReference type="PROSITE" id="PS50850"/>
    </source>
</evidence>
<gene>
    <name evidence="8" type="ORF">CUJ86_11390</name>
</gene>
<evidence type="ECO:0000256" key="4">
    <source>
        <dbReference type="ARBA" id="ARBA00022989"/>
    </source>
</evidence>
<feature type="transmembrane region" description="Helical" evidence="6">
    <location>
        <begin position="117"/>
        <end position="136"/>
    </location>
</feature>
<evidence type="ECO:0000256" key="1">
    <source>
        <dbReference type="ARBA" id="ARBA00004141"/>
    </source>
</evidence>
<feature type="transmembrane region" description="Helical" evidence="6">
    <location>
        <begin position="169"/>
        <end position="190"/>
    </location>
</feature>
<dbReference type="PROSITE" id="PS00216">
    <property type="entry name" value="SUGAR_TRANSPORT_1"/>
    <property type="match status" value="1"/>
</dbReference>
<evidence type="ECO:0000313" key="9">
    <source>
        <dbReference type="Proteomes" id="UP000292580"/>
    </source>
</evidence>
<keyword evidence="5 6" id="KW-0472">Membrane</keyword>
<evidence type="ECO:0000313" key="8">
    <source>
        <dbReference type="EMBL" id="TAJ43347.1"/>
    </source>
</evidence>
<keyword evidence="4 6" id="KW-1133">Transmembrane helix</keyword>
<feature type="transmembrane region" description="Helical" evidence="6">
    <location>
        <begin position="417"/>
        <end position="435"/>
    </location>
</feature>
<evidence type="ECO:0000256" key="5">
    <source>
        <dbReference type="ARBA" id="ARBA00023136"/>
    </source>
</evidence>
<dbReference type="Gene3D" id="1.20.1250.20">
    <property type="entry name" value="MFS general substrate transporter like domains"/>
    <property type="match status" value="1"/>
</dbReference>
<keyword evidence="9" id="KW-1185">Reference proteome</keyword>
<evidence type="ECO:0000256" key="3">
    <source>
        <dbReference type="ARBA" id="ARBA00022692"/>
    </source>
</evidence>
<keyword evidence="3 6" id="KW-0812">Transmembrane</keyword>
<feature type="transmembrane region" description="Helical" evidence="6">
    <location>
        <begin position="196"/>
        <end position="214"/>
    </location>
</feature>
<dbReference type="InterPro" id="IPR020846">
    <property type="entry name" value="MFS_dom"/>
</dbReference>
<dbReference type="SUPFAM" id="SSF103473">
    <property type="entry name" value="MFS general substrate transporter"/>
    <property type="match status" value="1"/>
</dbReference>
<dbReference type="CDD" id="cd17330">
    <property type="entry name" value="MFS_SLC46_TetA_like"/>
    <property type="match status" value="1"/>
</dbReference>
<dbReference type="AlphaFoldDB" id="A0A483CQQ9"/>
<dbReference type="Proteomes" id="UP000292580">
    <property type="component" value="Unassembled WGS sequence"/>
</dbReference>
<accession>A0A483CQQ9</accession>
<dbReference type="InterPro" id="IPR005829">
    <property type="entry name" value="Sugar_transporter_CS"/>
</dbReference>
<feature type="transmembrane region" description="Helical" evidence="6">
    <location>
        <begin position="327"/>
        <end position="345"/>
    </location>
</feature>
<dbReference type="InterPro" id="IPR011701">
    <property type="entry name" value="MFS"/>
</dbReference>
<protein>
    <submittedName>
        <fullName evidence="8">MFS transporter</fullName>
    </submittedName>
</protein>
<reference evidence="8 9" key="1">
    <citation type="submission" date="2017-11" db="EMBL/GenBank/DDBJ databases">
        <title>Isolation and Characterization of Methanofollis Species from Methane Seep Offshore SW Taiwan.</title>
        <authorList>
            <person name="Teng N.-H."/>
            <person name="Lai M.-C."/>
            <person name="Chen S.-C."/>
        </authorList>
    </citation>
    <scope>NUCLEOTIDE SEQUENCE [LARGE SCALE GENOMIC DNA]</scope>
    <source>
        <strain evidence="8 9">FWC-SCC2</strain>
    </source>
</reference>
<dbReference type="PANTHER" id="PTHR23504:SF15">
    <property type="entry name" value="MAJOR FACILITATOR SUPERFAMILY (MFS) PROFILE DOMAIN-CONTAINING PROTEIN"/>
    <property type="match status" value="1"/>
</dbReference>
<feature type="transmembrane region" description="Helical" evidence="6">
    <location>
        <begin position="351"/>
        <end position="374"/>
    </location>
</feature>
<name>A0A483CQQ9_9EURY</name>
<dbReference type="InterPro" id="IPR036259">
    <property type="entry name" value="MFS_trans_sf"/>
</dbReference>